<dbReference type="Gene3D" id="1.10.357.10">
    <property type="entry name" value="Tetracycline Repressor, domain 2"/>
    <property type="match status" value="1"/>
</dbReference>
<feature type="region of interest" description="Disordered" evidence="5">
    <location>
        <begin position="1"/>
        <end position="28"/>
    </location>
</feature>
<dbReference type="PROSITE" id="PS01081">
    <property type="entry name" value="HTH_TETR_1"/>
    <property type="match status" value="1"/>
</dbReference>
<dbReference type="InterPro" id="IPR011075">
    <property type="entry name" value="TetR_C"/>
</dbReference>
<evidence type="ECO:0000313" key="9">
    <source>
        <dbReference type="Proteomes" id="UP000233458"/>
    </source>
</evidence>
<gene>
    <name evidence="8" type="ORF">COO20_02380</name>
    <name evidence="7" type="ORF">CSC3H3_04995</name>
</gene>
<evidence type="ECO:0000313" key="7">
    <source>
        <dbReference type="EMBL" id="AUG52152.1"/>
    </source>
</evidence>
<dbReference type="SUPFAM" id="SSF48498">
    <property type="entry name" value="Tetracyclin repressor-like, C-terminal domain"/>
    <property type="match status" value="1"/>
</dbReference>
<keyword evidence="1" id="KW-0805">Transcription regulation</keyword>
<evidence type="ECO:0000256" key="5">
    <source>
        <dbReference type="SAM" id="MobiDB-lite"/>
    </source>
</evidence>
<accession>A0A2N3KZV6</accession>
<evidence type="ECO:0000256" key="3">
    <source>
        <dbReference type="ARBA" id="ARBA00023163"/>
    </source>
</evidence>
<keyword evidence="2 4" id="KW-0238">DNA-binding</keyword>
<evidence type="ECO:0000256" key="4">
    <source>
        <dbReference type="PROSITE-ProRule" id="PRU00335"/>
    </source>
</evidence>
<dbReference type="Pfam" id="PF00440">
    <property type="entry name" value="TetR_N"/>
    <property type="match status" value="1"/>
</dbReference>
<evidence type="ECO:0000256" key="2">
    <source>
        <dbReference type="ARBA" id="ARBA00023125"/>
    </source>
</evidence>
<feature type="domain" description="HTH tetR-type" evidence="6">
    <location>
        <begin position="43"/>
        <end position="103"/>
    </location>
</feature>
<evidence type="ECO:0000313" key="10">
    <source>
        <dbReference type="Proteomes" id="UP000233597"/>
    </source>
</evidence>
<dbReference type="InterPro" id="IPR036271">
    <property type="entry name" value="Tet_transcr_reg_TetR-rel_C_sf"/>
</dbReference>
<dbReference type="EMBL" id="CP024199">
    <property type="protein sequence ID" value="AUG52152.1"/>
    <property type="molecule type" value="Genomic_DNA"/>
</dbReference>
<dbReference type="PANTHER" id="PTHR47506:SF6">
    <property type="entry name" value="HTH-TYPE TRANSCRIPTIONAL REPRESSOR NEMR"/>
    <property type="match status" value="1"/>
</dbReference>
<dbReference type="Proteomes" id="UP000233458">
    <property type="component" value="Chromosome"/>
</dbReference>
<evidence type="ECO:0000256" key="1">
    <source>
        <dbReference type="ARBA" id="ARBA00023015"/>
    </source>
</evidence>
<organism evidence="8 10">
    <name type="scientific">Thalassospira marina</name>
    <dbReference type="NCBI Taxonomy" id="2048283"/>
    <lineage>
        <taxon>Bacteria</taxon>
        <taxon>Pseudomonadati</taxon>
        <taxon>Pseudomonadota</taxon>
        <taxon>Alphaproteobacteria</taxon>
        <taxon>Rhodospirillales</taxon>
        <taxon>Thalassospiraceae</taxon>
        <taxon>Thalassospira</taxon>
    </lineage>
</organism>
<keyword evidence="9" id="KW-1185">Reference proteome</keyword>
<dbReference type="InterPro" id="IPR001647">
    <property type="entry name" value="HTH_TetR"/>
</dbReference>
<reference evidence="8 10" key="1">
    <citation type="submission" date="2017-09" db="EMBL/GenBank/DDBJ databases">
        <title>Biodiversity and function of Thalassospira species in the particle-attached aromatic-hydrocarbon-degrading consortia from the surface seawater of the South China Sea.</title>
        <authorList>
            <person name="Dong C."/>
            <person name="Liu R."/>
            <person name="Shao Z."/>
        </authorList>
    </citation>
    <scope>NUCLEOTIDE SEQUENCE [LARGE SCALE GENOMIC DNA]</scope>
    <source>
        <strain evidence="8 10">CSC1P2</strain>
    </source>
</reference>
<dbReference type="GO" id="GO:0003677">
    <property type="term" value="F:DNA binding"/>
    <property type="evidence" value="ECO:0007669"/>
    <property type="project" value="UniProtKB-UniRule"/>
</dbReference>
<dbReference type="InterPro" id="IPR009057">
    <property type="entry name" value="Homeodomain-like_sf"/>
</dbReference>
<dbReference type="OrthoDB" id="9809772at2"/>
<dbReference type="PROSITE" id="PS50977">
    <property type="entry name" value="HTH_TETR_2"/>
    <property type="match status" value="1"/>
</dbReference>
<dbReference type="RefSeq" id="WP_101264061.1">
    <property type="nucleotide sequence ID" value="NZ_CP024199.1"/>
</dbReference>
<evidence type="ECO:0000313" key="8">
    <source>
        <dbReference type="EMBL" id="PKR56073.1"/>
    </source>
</evidence>
<dbReference type="EMBL" id="NWTK01000001">
    <property type="protein sequence ID" value="PKR56073.1"/>
    <property type="molecule type" value="Genomic_DNA"/>
</dbReference>
<reference evidence="7 9" key="2">
    <citation type="submission" date="2017-10" db="EMBL/GenBank/DDBJ databases">
        <title>Biodiversity and function of Thalassospira species in the particle-attached aromatic-hydrocarbon-degrading consortia from the surface seawater of the China South Sea.</title>
        <authorList>
            <person name="Dong C."/>
            <person name="Liu R."/>
            <person name="Shao Z."/>
        </authorList>
    </citation>
    <scope>NUCLEOTIDE SEQUENCE [LARGE SCALE GENOMIC DNA]</scope>
    <source>
        <strain evidence="7 9">CSC3H3</strain>
    </source>
</reference>
<dbReference type="Pfam" id="PF16925">
    <property type="entry name" value="TetR_C_13"/>
    <property type="match status" value="1"/>
</dbReference>
<name>A0A2N3KZV6_9PROT</name>
<protein>
    <submittedName>
        <fullName evidence="8">TetR family transcriptional regulator</fullName>
    </submittedName>
</protein>
<dbReference type="PANTHER" id="PTHR47506">
    <property type="entry name" value="TRANSCRIPTIONAL REGULATORY PROTEIN"/>
    <property type="match status" value="1"/>
</dbReference>
<dbReference type="AlphaFoldDB" id="A0A2N3KZV6"/>
<dbReference type="SUPFAM" id="SSF46689">
    <property type="entry name" value="Homeodomain-like"/>
    <property type="match status" value="1"/>
</dbReference>
<evidence type="ECO:0000259" key="6">
    <source>
        <dbReference type="PROSITE" id="PS50977"/>
    </source>
</evidence>
<sequence length="235" mass="25900">MSDSKHLAPLVLGEDDDTNDGWRRGVKNGESRQLRVRMPRDPNGTRQKLLDAGFAEIRRAGVEAASIANIIDLAGVTKGALYHHFRSKSQLANAVIEECLPAYVDEIWLDGLAFEEDVLPALMAQVDMLGTRDAPEILAHGCPLARLASGADDMDDATRKRIDSVYRYWRRGLAGHISRSQFGKYVRTDIQASSVAEFIIATLHGYLSRPPVLRGADVHAAFAGEYARYLSGLRP</sequence>
<proteinExistence type="predicted"/>
<dbReference type="Proteomes" id="UP000233597">
    <property type="component" value="Unassembled WGS sequence"/>
</dbReference>
<feature type="DNA-binding region" description="H-T-H motif" evidence="4">
    <location>
        <begin position="66"/>
        <end position="85"/>
    </location>
</feature>
<dbReference type="KEGG" id="thac:CSC3H3_04995"/>
<dbReference type="InterPro" id="IPR023772">
    <property type="entry name" value="DNA-bd_HTH_TetR-type_CS"/>
</dbReference>
<keyword evidence="3" id="KW-0804">Transcription</keyword>